<evidence type="ECO:0008006" key="3">
    <source>
        <dbReference type="Google" id="ProtNLM"/>
    </source>
</evidence>
<keyword evidence="1" id="KW-1185">Reference proteome</keyword>
<dbReference type="GeneID" id="107929432"/>
<reference evidence="2" key="2">
    <citation type="submission" date="2025-08" db="UniProtKB">
        <authorList>
            <consortium name="RefSeq"/>
        </authorList>
    </citation>
    <scope>IDENTIFICATION</scope>
</reference>
<dbReference type="Proteomes" id="UP000818029">
    <property type="component" value="Chromosome A08"/>
</dbReference>
<dbReference type="RefSeq" id="XP_016716338.1">
    <property type="nucleotide sequence ID" value="XM_016860849.1"/>
</dbReference>
<gene>
    <name evidence="2" type="primary">LOC107929432</name>
</gene>
<accession>A0A1U8LSE6</accession>
<dbReference type="KEGG" id="ghi:107929432"/>
<proteinExistence type="predicted"/>
<dbReference type="AlphaFoldDB" id="A0A1U8LSE6"/>
<dbReference type="PANTHER" id="PTHR46148:SF44">
    <property type="entry name" value="GAG-POL POLYPROTEIN"/>
    <property type="match status" value="1"/>
</dbReference>
<dbReference type="PaxDb" id="3635-A0A1U8LSE6"/>
<dbReference type="OrthoDB" id="996762at2759"/>
<evidence type="ECO:0000313" key="2">
    <source>
        <dbReference type="RefSeq" id="XP_016716338.1"/>
    </source>
</evidence>
<evidence type="ECO:0000313" key="1">
    <source>
        <dbReference type="Proteomes" id="UP000818029"/>
    </source>
</evidence>
<protein>
    <recommendedName>
        <fullName evidence="3">DNA/RNA polymerases superfamily protein</fullName>
    </recommendedName>
</protein>
<sequence length="152" mass="18188">MAPCEALYGRRFRTPLFVSKTENTTKVIQDCLKVASDRQKSYADLKRKDIEFSLELPPELNRIHDVFYVSMLRRYRSNPSYFVSVDEIELRPDLTFEEEHLQILDYGIKMLRKKTIPLVKVLWQNHGAEEAMWEQEESIRLQYPYLFDFGKF</sequence>
<dbReference type="PANTHER" id="PTHR46148">
    <property type="entry name" value="CHROMO DOMAIN-CONTAINING PROTEIN"/>
    <property type="match status" value="1"/>
</dbReference>
<reference evidence="1" key="1">
    <citation type="journal article" date="2020" name="Nat. Genet.">
        <title>Genomic diversifications of five Gossypium allopolyploid species and their impact on cotton improvement.</title>
        <authorList>
            <person name="Chen Z.J."/>
            <person name="Sreedasyam A."/>
            <person name="Ando A."/>
            <person name="Song Q."/>
            <person name="De Santiago L.M."/>
            <person name="Hulse-Kemp A.M."/>
            <person name="Ding M."/>
            <person name="Ye W."/>
            <person name="Kirkbride R.C."/>
            <person name="Jenkins J."/>
            <person name="Plott C."/>
            <person name="Lovell J."/>
            <person name="Lin Y.M."/>
            <person name="Vaughn R."/>
            <person name="Liu B."/>
            <person name="Simpson S."/>
            <person name="Scheffler B.E."/>
            <person name="Wen L."/>
            <person name="Saski C.A."/>
            <person name="Grover C.E."/>
            <person name="Hu G."/>
            <person name="Conover J.L."/>
            <person name="Carlson J.W."/>
            <person name="Shu S."/>
            <person name="Boston L.B."/>
            <person name="Williams M."/>
            <person name="Peterson D.G."/>
            <person name="McGee K."/>
            <person name="Jones D.C."/>
            <person name="Wendel J.F."/>
            <person name="Stelly D.M."/>
            <person name="Grimwood J."/>
            <person name="Schmutz J."/>
        </authorList>
    </citation>
    <scope>NUCLEOTIDE SEQUENCE [LARGE SCALE GENOMIC DNA]</scope>
    <source>
        <strain evidence="1">cv. TM-1</strain>
    </source>
</reference>
<organism evidence="1 2">
    <name type="scientific">Gossypium hirsutum</name>
    <name type="common">Upland cotton</name>
    <name type="synonym">Gossypium mexicanum</name>
    <dbReference type="NCBI Taxonomy" id="3635"/>
    <lineage>
        <taxon>Eukaryota</taxon>
        <taxon>Viridiplantae</taxon>
        <taxon>Streptophyta</taxon>
        <taxon>Embryophyta</taxon>
        <taxon>Tracheophyta</taxon>
        <taxon>Spermatophyta</taxon>
        <taxon>Magnoliopsida</taxon>
        <taxon>eudicotyledons</taxon>
        <taxon>Gunneridae</taxon>
        <taxon>Pentapetalae</taxon>
        <taxon>rosids</taxon>
        <taxon>malvids</taxon>
        <taxon>Malvales</taxon>
        <taxon>Malvaceae</taxon>
        <taxon>Malvoideae</taxon>
        <taxon>Gossypium</taxon>
    </lineage>
</organism>
<name>A0A1U8LSE6_GOSHI</name>